<reference evidence="1" key="1">
    <citation type="journal article" date="2023" name="G3 (Bethesda)">
        <title>Whole genome assembly and annotation of the endangered Caribbean coral Acropora cervicornis.</title>
        <authorList>
            <person name="Selwyn J.D."/>
            <person name="Vollmer S.V."/>
        </authorList>
    </citation>
    <scope>NUCLEOTIDE SEQUENCE</scope>
    <source>
        <strain evidence="1">K2</strain>
    </source>
</reference>
<evidence type="ECO:0000313" key="2">
    <source>
        <dbReference type="Proteomes" id="UP001249851"/>
    </source>
</evidence>
<name>A0AAD9PQB8_ACRCE</name>
<comment type="caution">
    <text evidence="1">The sequence shown here is derived from an EMBL/GenBank/DDBJ whole genome shotgun (WGS) entry which is preliminary data.</text>
</comment>
<reference evidence="1" key="2">
    <citation type="journal article" date="2023" name="Science">
        <title>Genomic signatures of disease resistance in endangered staghorn corals.</title>
        <authorList>
            <person name="Vollmer S.V."/>
            <person name="Selwyn J.D."/>
            <person name="Despard B.A."/>
            <person name="Roesel C.L."/>
        </authorList>
    </citation>
    <scope>NUCLEOTIDE SEQUENCE</scope>
    <source>
        <strain evidence="1">K2</strain>
    </source>
</reference>
<keyword evidence="2" id="KW-1185">Reference proteome</keyword>
<evidence type="ECO:0000313" key="1">
    <source>
        <dbReference type="EMBL" id="KAK2547032.1"/>
    </source>
</evidence>
<dbReference type="EMBL" id="JARQWQ010000225">
    <property type="protein sequence ID" value="KAK2547032.1"/>
    <property type="molecule type" value="Genomic_DNA"/>
</dbReference>
<proteinExistence type="predicted"/>
<accession>A0AAD9PQB8</accession>
<dbReference type="Proteomes" id="UP001249851">
    <property type="component" value="Unassembled WGS sequence"/>
</dbReference>
<sequence>MIVCSLEILPSRWTLRALLDKEMKNMVAHCSLKGIQFNEYRQGNFQALLALRIESGDRTLQDTKKCTIALFQVIREHLSEVIPFVDSERDVSEELVEFYVCKGGTVPVGIKELTL</sequence>
<organism evidence="1 2">
    <name type="scientific">Acropora cervicornis</name>
    <name type="common">Staghorn coral</name>
    <dbReference type="NCBI Taxonomy" id="6130"/>
    <lineage>
        <taxon>Eukaryota</taxon>
        <taxon>Metazoa</taxon>
        <taxon>Cnidaria</taxon>
        <taxon>Anthozoa</taxon>
        <taxon>Hexacorallia</taxon>
        <taxon>Scleractinia</taxon>
        <taxon>Astrocoeniina</taxon>
        <taxon>Acroporidae</taxon>
        <taxon>Acropora</taxon>
    </lineage>
</organism>
<protein>
    <submittedName>
        <fullName evidence="1">Uncharacterized protein</fullName>
    </submittedName>
</protein>
<dbReference type="AlphaFoldDB" id="A0AAD9PQB8"/>
<gene>
    <name evidence="1" type="ORF">P5673_033212</name>
</gene>